<dbReference type="PaxDb" id="3880-AES97654"/>
<evidence type="ECO:0000256" key="2">
    <source>
        <dbReference type="ARBA" id="ARBA00023015"/>
    </source>
</evidence>
<dbReference type="Proteomes" id="UP000265566">
    <property type="component" value="Chromosome 5"/>
</dbReference>
<accession>G7JX98</accession>
<dbReference type="eggNOG" id="ENOG502RZ0C">
    <property type="taxonomic scope" value="Eukaryota"/>
</dbReference>
<dbReference type="PANTHER" id="PTHR31194:SF202">
    <property type="entry name" value="ETHYLENE-RESPONSIVE TRANSCRIPTION FACTOR ERF070"/>
    <property type="match status" value="1"/>
</dbReference>
<dbReference type="GO" id="GO:0003700">
    <property type="term" value="F:DNA-binding transcription factor activity"/>
    <property type="evidence" value="ECO:0000318"/>
    <property type="project" value="GO_Central"/>
</dbReference>
<feature type="compositionally biased region" description="Acidic residues" evidence="6">
    <location>
        <begin position="22"/>
        <end position="32"/>
    </location>
</feature>
<evidence type="ECO:0000259" key="7">
    <source>
        <dbReference type="PROSITE" id="PS51032"/>
    </source>
</evidence>
<dbReference type="Proteomes" id="UP000002051">
    <property type="component" value="Chromosome 5"/>
</dbReference>
<dbReference type="EnsemblPlants" id="AES97654">
    <property type="protein sequence ID" value="AES97654"/>
    <property type="gene ID" value="MTR_5g057810"/>
</dbReference>
<evidence type="ECO:0000256" key="4">
    <source>
        <dbReference type="ARBA" id="ARBA00023163"/>
    </source>
</evidence>
<evidence type="ECO:0000313" key="12">
    <source>
        <dbReference type="Proteomes" id="UP000002051"/>
    </source>
</evidence>
<dbReference type="STRING" id="3880.G7JX98"/>
<feature type="domain" description="AP2/ERF" evidence="7">
    <location>
        <begin position="87"/>
        <end position="145"/>
    </location>
</feature>
<sequence length="299" mass="33947">MGPPSHKSHVSKRTRRLRIIYDDPDATDSSSDEENHYVQEQGKRKRCVLELAIPNSSINAVCPVETVTDKNKSRTKPKPIVRQPSCKYKGVRMRKWGKFAAEIRNPFKGTREWLGTFDTAEAASHAYQTKRHEFQVIANRRLAYEKSRKSFKNVVSKKSKIGMLHKSSSSSSPGLVNRVPKLVERAKISCNEPIVESLSLLVQKPNVVEDSDMTLLESDWLIFDGLGQGLDDLGCLDDLQLFDFDMNEAIDFSNFNFYEFESNNFLDDVGADYVDVDAESVDEDEIASWIEEPYNTPSP</sequence>
<dbReference type="CDD" id="cd00018">
    <property type="entry name" value="AP2"/>
    <property type="match status" value="1"/>
</dbReference>
<feature type="compositionally biased region" description="Basic residues" evidence="6">
    <location>
        <begin position="1"/>
        <end position="18"/>
    </location>
</feature>
<dbReference type="EMBL" id="CM001221">
    <property type="protein sequence ID" value="KEH28003.1"/>
    <property type="molecule type" value="Genomic_DNA"/>
</dbReference>
<dbReference type="OrthoDB" id="1917565at2759"/>
<evidence type="ECO:0000313" key="9">
    <source>
        <dbReference type="EMBL" id="KEH28003.1"/>
    </source>
</evidence>
<dbReference type="Gene3D" id="3.30.730.10">
    <property type="entry name" value="AP2/ERF domain"/>
    <property type="match status" value="1"/>
</dbReference>
<reference evidence="10" key="5">
    <citation type="journal article" date="2018" name="Nat. Plants">
        <title>Whole-genome landscape of Medicago truncatula symbiotic genes.</title>
        <authorList>
            <person name="Pecrix Y."/>
            <person name="Gamas P."/>
            <person name="Carrere S."/>
        </authorList>
    </citation>
    <scope>NUCLEOTIDE SEQUENCE</scope>
    <source>
        <tissue evidence="10">Leaves</tissue>
    </source>
</reference>
<keyword evidence="12" id="KW-1185">Reference proteome</keyword>
<dbReference type="Pfam" id="PF00847">
    <property type="entry name" value="AP2"/>
    <property type="match status" value="1"/>
</dbReference>
<dbReference type="Gramene" id="rna31225">
    <property type="protein sequence ID" value="RHN55931.1"/>
    <property type="gene ID" value="gene31225"/>
</dbReference>
<dbReference type="HOGENOM" id="CLU_062946_0_0_1"/>
<dbReference type="InterPro" id="IPR050913">
    <property type="entry name" value="AP2/ERF_ERF"/>
</dbReference>
<name>G7JX98_MEDTR</name>
<dbReference type="InterPro" id="IPR036955">
    <property type="entry name" value="AP2/ERF_dom_sf"/>
</dbReference>
<evidence type="ECO:0000256" key="1">
    <source>
        <dbReference type="ARBA" id="ARBA00004123"/>
    </source>
</evidence>
<dbReference type="InterPro" id="IPR016177">
    <property type="entry name" value="DNA-bd_dom_sf"/>
</dbReference>
<evidence type="ECO:0000313" key="10">
    <source>
        <dbReference type="EMBL" id="RHN55931.1"/>
    </source>
</evidence>
<reference evidence="8 12" key="1">
    <citation type="journal article" date="2011" name="Nature">
        <title>The Medicago genome provides insight into the evolution of rhizobial symbioses.</title>
        <authorList>
            <person name="Young N.D."/>
            <person name="Debelle F."/>
            <person name="Oldroyd G.E."/>
            <person name="Geurts R."/>
            <person name="Cannon S.B."/>
            <person name="Udvardi M.K."/>
            <person name="Benedito V.A."/>
            <person name="Mayer K.F."/>
            <person name="Gouzy J."/>
            <person name="Schoof H."/>
            <person name="Van de Peer Y."/>
            <person name="Proost S."/>
            <person name="Cook D.R."/>
            <person name="Meyers B.C."/>
            <person name="Spannagl M."/>
            <person name="Cheung F."/>
            <person name="De Mita S."/>
            <person name="Krishnakumar V."/>
            <person name="Gundlach H."/>
            <person name="Zhou S."/>
            <person name="Mudge J."/>
            <person name="Bharti A.K."/>
            <person name="Murray J.D."/>
            <person name="Naoumkina M.A."/>
            <person name="Rosen B."/>
            <person name="Silverstein K.A."/>
            <person name="Tang H."/>
            <person name="Rombauts S."/>
            <person name="Zhao P.X."/>
            <person name="Zhou P."/>
            <person name="Barbe V."/>
            <person name="Bardou P."/>
            <person name="Bechner M."/>
            <person name="Bellec A."/>
            <person name="Berger A."/>
            <person name="Berges H."/>
            <person name="Bidwell S."/>
            <person name="Bisseling T."/>
            <person name="Choisne N."/>
            <person name="Couloux A."/>
            <person name="Denny R."/>
            <person name="Deshpande S."/>
            <person name="Dai X."/>
            <person name="Doyle J.J."/>
            <person name="Dudez A.M."/>
            <person name="Farmer A.D."/>
            <person name="Fouteau S."/>
            <person name="Franken C."/>
            <person name="Gibelin C."/>
            <person name="Gish J."/>
            <person name="Goldstein S."/>
            <person name="Gonzalez A.J."/>
            <person name="Green P.J."/>
            <person name="Hallab A."/>
            <person name="Hartog M."/>
            <person name="Hua A."/>
            <person name="Humphray S.J."/>
            <person name="Jeong D.H."/>
            <person name="Jing Y."/>
            <person name="Jocker A."/>
            <person name="Kenton S.M."/>
            <person name="Kim D.J."/>
            <person name="Klee K."/>
            <person name="Lai H."/>
            <person name="Lang C."/>
            <person name="Lin S."/>
            <person name="Macmil S.L."/>
            <person name="Magdelenat G."/>
            <person name="Matthews L."/>
            <person name="McCorrison J."/>
            <person name="Monaghan E.L."/>
            <person name="Mun J.H."/>
            <person name="Najar F.Z."/>
            <person name="Nicholson C."/>
            <person name="Noirot C."/>
            <person name="O'Bleness M."/>
            <person name="Paule C.R."/>
            <person name="Poulain J."/>
            <person name="Prion F."/>
            <person name="Qin B."/>
            <person name="Qu C."/>
            <person name="Retzel E.F."/>
            <person name="Riddle C."/>
            <person name="Sallet E."/>
            <person name="Samain S."/>
            <person name="Samson N."/>
            <person name="Sanders I."/>
            <person name="Saurat O."/>
            <person name="Scarpelli C."/>
            <person name="Schiex T."/>
            <person name="Segurens B."/>
            <person name="Severin A.J."/>
            <person name="Sherrier D.J."/>
            <person name="Shi R."/>
            <person name="Sims S."/>
            <person name="Singer S.R."/>
            <person name="Sinharoy S."/>
            <person name="Sterck L."/>
            <person name="Viollet A."/>
            <person name="Wang B.B."/>
            <person name="Wang K."/>
            <person name="Wang M."/>
            <person name="Wang X."/>
            <person name="Warfsmann J."/>
            <person name="Weissenbach J."/>
            <person name="White D.D."/>
            <person name="White J.D."/>
            <person name="Wiley G.B."/>
            <person name="Wincker P."/>
            <person name="Xing Y."/>
            <person name="Yang L."/>
            <person name="Yao Z."/>
            <person name="Ying F."/>
            <person name="Zhai J."/>
            <person name="Zhou L."/>
            <person name="Zuber A."/>
            <person name="Denarie J."/>
            <person name="Dixon R.A."/>
            <person name="May G.D."/>
            <person name="Schwartz D.C."/>
            <person name="Rogers J."/>
            <person name="Quetier F."/>
            <person name="Town C.D."/>
            <person name="Roe B.A."/>
        </authorList>
    </citation>
    <scope>NUCLEOTIDE SEQUENCE [LARGE SCALE GENOMIC DNA]</scope>
    <source>
        <strain evidence="8">A17</strain>
        <strain evidence="11 12">cv. Jemalong A17</strain>
    </source>
</reference>
<dbReference type="GO" id="GO:0005634">
    <property type="term" value="C:nucleus"/>
    <property type="evidence" value="ECO:0000318"/>
    <property type="project" value="GO_Central"/>
</dbReference>
<keyword evidence="4" id="KW-0804">Transcription</keyword>
<proteinExistence type="predicted"/>
<organism evidence="8 12">
    <name type="scientific">Medicago truncatula</name>
    <name type="common">Barrel medic</name>
    <name type="synonym">Medicago tribuloides</name>
    <dbReference type="NCBI Taxonomy" id="3880"/>
    <lineage>
        <taxon>Eukaryota</taxon>
        <taxon>Viridiplantae</taxon>
        <taxon>Streptophyta</taxon>
        <taxon>Embryophyta</taxon>
        <taxon>Tracheophyta</taxon>
        <taxon>Spermatophyta</taxon>
        <taxon>Magnoliopsida</taxon>
        <taxon>eudicotyledons</taxon>
        <taxon>Gunneridae</taxon>
        <taxon>Pentapetalae</taxon>
        <taxon>rosids</taxon>
        <taxon>fabids</taxon>
        <taxon>Fabales</taxon>
        <taxon>Fabaceae</taxon>
        <taxon>Papilionoideae</taxon>
        <taxon>50 kb inversion clade</taxon>
        <taxon>NPAAA clade</taxon>
        <taxon>Hologalegina</taxon>
        <taxon>IRL clade</taxon>
        <taxon>Trifolieae</taxon>
        <taxon>Medicago</taxon>
    </lineage>
</organism>
<evidence type="ECO:0000256" key="6">
    <source>
        <dbReference type="SAM" id="MobiDB-lite"/>
    </source>
</evidence>
<dbReference type="PRINTS" id="PR00367">
    <property type="entry name" value="ETHRSPELEMNT"/>
</dbReference>
<dbReference type="EMBL" id="PSQE01000005">
    <property type="protein sequence ID" value="RHN55931.1"/>
    <property type="molecule type" value="Genomic_DNA"/>
</dbReference>
<protein>
    <submittedName>
        <fullName evidence="8">AP2 domain transcription factor-like protein</fullName>
    </submittedName>
    <submittedName>
        <fullName evidence="10">Putative transcription factor AP2-EREBP family</fullName>
    </submittedName>
</protein>
<keyword evidence="3" id="KW-0238">DNA-binding</keyword>
<dbReference type="InterPro" id="IPR001471">
    <property type="entry name" value="AP2/ERF_dom"/>
</dbReference>
<keyword evidence="2" id="KW-0805">Transcription regulation</keyword>
<reference evidence="11" key="3">
    <citation type="submission" date="2015-04" db="UniProtKB">
        <authorList>
            <consortium name="EnsemblPlants"/>
        </authorList>
    </citation>
    <scope>IDENTIFICATION</scope>
    <source>
        <strain evidence="11">cv. Jemalong A17</strain>
    </source>
</reference>
<evidence type="ECO:0000313" key="11">
    <source>
        <dbReference type="EnsemblPlants" id="AES97654"/>
    </source>
</evidence>
<dbReference type="AlphaFoldDB" id="G7JX98"/>
<dbReference type="GO" id="GO:0000976">
    <property type="term" value="F:transcription cis-regulatory region binding"/>
    <property type="evidence" value="ECO:0000318"/>
    <property type="project" value="GO_Central"/>
</dbReference>
<gene>
    <name evidence="11" type="primary">11416899</name>
    <name evidence="9" type="ordered locus">MTR_5g057647</name>
    <name evidence="8" type="ordered locus">MTR_5g057810</name>
    <name evidence="10" type="ORF">MtrunA17_Chr5g0423811</name>
</gene>
<reference evidence="13" key="4">
    <citation type="journal article" date="2018" name="Nat. Plants">
        <title>Whole-genome landscape of Medicago truncatula symbiotic genes.</title>
        <authorList>
            <person name="Pecrix Y."/>
            <person name="Staton S.E."/>
            <person name="Sallet E."/>
            <person name="Lelandais-Briere C."/>
            <person name="Moreau S."/>
            <person name="Carrere S."/>
            <person name="Blein T."/>
            <person name="Jardinaud M.F."/>
            <person name="Latrasse D."/>
            <person name="Zouine M."/>
            <person name="Zahm M."/>
            <person name="Kreplak J."/>
            <person name="Mayjonade B."/>
            <person name="Satge C."/>
            <person name="Perez M."/>
            <person name="Cauet S."/>
            <person name="Marande W."/>
            <person name="Chantry-Darmon C."/>
            <person name="Lopez-Roques C."/>
            <person name="Bouchez O."/>
            <person name="Berard A."/>
            <person name="Debelle F."/>
            <person name="Munos S."/>
            <person name="Bendahmane A."/>
            <person name="Berges H."/>
            <person name="Niebel A."/>
            <person name="Buitink J."/>
            <person name="Frugier F."/>
            <person name="Benhamed M."/>
            <person name="Crespi M."/>
            <person name="Gouzy J."/>
            <person name="Gamas P."/>
        </authorList>
    </citation>
    <scope>NUCLEOTIDE SEQUENCE [LARGE SCALE GENOMIC DNA]</scope>
    <source>
        <strain evidence="13">cv. Jemalong A17</strain>
    </source>
</reference>
<dbReference type="PROSITE" id="PS51032">
    <property type="entry name" value="AP2_ERF"/>
    <property type="match status" value="1"/>
</dbReference>
<feature type="region of interest" description="Disordered" evidence="6">
    <location>
        <begin position="1"/>
        <end position="35"/>
    </location>
</feature>
<dbReference type="PANTHER" id="PTHR31194">
    <property type="entry name" value="SHN SHINE , DNA BINDING / TRANSCRIPTION FACTOR"/>
    <property type="match status" value="1"/>
</dbReference>
<comment type="subcellular location">
    <subcellularLocation>
        <location evidence="1">Nucleus</location>
    </subcellularLocation>
</comment>
<evidence type="ECO:0000313" key="8">
    <source>
        <dbReference type="EMBL" id="AES97654.1"/>
    </source>
</evidence>
<evidence type="ECO:0000256" key="3">
    <source>
        <dbReference type="ARBA" id="ARBA00023125"/>
    </source>
</evidence>
<dbReference type="SMART" id="SM00380">
    <property type="entry name" value="AP2"/>
    <property type="match status" value="1"/>
</dbReference>
<dbReference type="SUPFAM" id="SSF54171">
    <property type="entry name" value="DNA-binding domain"/>
    <property type="match status" value="1"/>
</dbReference>
<evidence type="ECO:0000256" key="5">
    <source>
        <dbReference type="ARBA" id="ARBA00023242"/>
    </source>
</evidence>
<dbReference type="KEGG" id="mtr:25494767"/>
<reference evidence="8 12" key="2">
    <citation type="journal article" date="2014" name="BMC Genomics">
        <title>An improved genome release (version Mt4.0) for the model legume Medicago truncatula.</title>
        <authorList>
            <person name="Tang H."/>
            <person name="Krishnakumar V."/>
            <person name="Bidwell S."/>
            <person name="Rosen B."/>
            <person name="Chan A."/>
            <person name="Zhou S."/>
            <person name="Gentzbittel L."/>
            <person name="Childs K.L."/>
            <person name="Yandell M."/>
            <person name="Gundlach H."/>
            <person name="Mayer K.F."/>
            <person name="Schwartz D.C."/>
            <person name="Town C.D."/>
        </authorList>
    </citation>
    <scope>GENOME REANNOTATION</scope>
    <source>
        <strain evidence="9">A17</strain>
        <strain evidence="11 12">cv. Jemalong A17</strain>
    </source>
</reference>
<dbReference type="EnsemblPlants" id="KEH28003">
    <property type="protein sequence ID" value="KEH28003"/>
    <property type="gene ID" value="MTR_5g057647"/>
</dbReference>
<evidence type="ECO:0000313" key="13">
    <source>
        <dbReference type="Proteomes" id="UP000265566"/>
    </source>
</evidence>
<keyword evidence="5" id="KW-0539">Nucleus</keyword>
<dbReference type="EMBL" id="CM001221">
    <property type="protein sequence ID" value="AES97654.1"/>
    <property type="molecule type" value="Genomic_DNA"/>
</dbReference>